<evidence type="ECO:0000256" key="1">
    <source>
        <dbReference type="PROSITE-ProRule" id="PRU00453"/>
    </source>
</evidence>
<dbReference type="InterPro" id="IPR039646">
    <property type="entry name" value="ZNHIT2"/>
</dbReference>
<keyword evidence="2" id="KW-0175">Coiled coil</keyword>
<protein>
    <submittedName>
        <fullName evidence="4">Zinc finger HIT domain-containing protein 2</fullName>
    </submittedName>
</protein>
<dbReference type="Pfam" id="PF04438">
    <property type="entry name" value="zf-HIT"/>
    <property type="match status" value="1"/>
</dbReference>
<name>A0A8X6TRT2_NEPPI</name>
<dbReference type="SUPFAM" id="SSF144232">
    <property type="entry name" value="HIT/MYND zinc finger-like"/>
    <property type="match status" value="1"/>
</dbReference>
<feature type="coiled-coil region" evidence="2">
    <location>
        <begin position="290"/>
        <end position="317"/>
    </location>
</feature>
<accession>A0A8X6TRT2</accession>
<gene>
    <name evidence="4" type="primary">Znhit2_0</name>
    <name evidence="4" type="ORF">NPIL_659101</name>
</gene>
<evidence type="ECO:0000313" key="4">
    <source>
        <dbReference type="EMBL" id="GFT37448.1"/>
    </source>
</evidence>
<dbReference type="EMBL" id="BMAW01109213">
    <property type="protein sequence ID" value="GFT37448.1"/>
    <property type="molecule type" value="Genomic_DNA"/>
</dbReference>
<dbReference type="InterPro" id="IPR007529">
    <property type="entry name" value="Znf_HIT"/>
</dbReference>
<keyword evidence="5" id="KW-1185">Reference proteome</keyword>
<dbReference type="PANTHER" id="PTHR15555">
    <property type="entry name" value="ZINC FINGER HIT DOMAIN CONTAINING PROTEIN 2 PROTEIN FON -RELATED"/>
    <property type="match status" value="1"/>
</dbReference>
<dbReference type="PANTHER" id="PTHR15555:SF0">
    <property type="entry name" value="ZINC FINGER HIT DOMAIN-CONTAINING PROTEIN 2"/>
    <property type="match status" value="1"/>
</dbReference>
<dbReference type="Proteomes" id="UP000887013">
    <property type="component" value="Unassembled WGS sequence"/>
</dbReference>
<evidence type="ECO:0000313" key="5">
    <source>
        <dbReference type="Proteomes" id="UP000887013"/>
    </source>
</evidence>
<keyword evidence="1" id="KW-0862">Zinc</keyword>
<comment type="caution">
    <text evidence="4">The sequence shown here is derived from an EMBL/GenBank/DDBJ whole genome shotgun (WGS) entry which is preliminary data.</text>
</comment>
<organism evidence="4 5">
    <name type="scientific">Nephila pilipes</name>
    <name type="common">Giant wood spider</name>
    <name type="synonym">Nephila maculata</name>
    <dbReference type="NCBI Taxonomy" id="299642"/>
    <lineage>
        <taxon>Eukaryota</taxon>
        <taxon>Metazoa</taxon>
        <taxon>Ecdysozoa</taxon>
        <taxon>Arthropoda</taxon>
        <taxon>Chelicerata</taxon>
        <taxon>Arachnida</taxon>
        <taxon>Araneae</taxon>
        <taxon>Araneomorphae</taxon>
        <taxon>Entelegynae</taxon>
        <taxon>Araneoidea</taxon>
        <taxon>Nephilidae</taxon>
        <taxon>Nephila</taxon>
    </lineage>
</organism>
<keyword evidence="1" id="KW-0863">Zinc-finger</keyword>
<dbReference type="PROSITE" id="PS51083">
    <property type="entry name" value="ZF_HIT"/>
    <property type="match status" value="1"/>
</dbReference>
<sequence length="377" mass="43970">MSLSKVAPNCIFCGIGKGIYSCPRCNRKYCSSTCYKSRDHSECSESFFREWVQQSLQEKSCDHVERENMLQMLKKFEDESIDDQDENNLPIEDRFAELNINDADENEIWQNLNDEEKDKFKTLIEDKNNLADIVPVKQPWWTVTILNLVTDTDSEKPDFKDGVASRPPYPLNTRKLCDLTSTKPSNCIQYNLVNVLYAYAFLYRFYNCDLRDFHEDVVDFIFQLSPVLSEGYNYFSLEECLQDSIRIISSSEFNIPLTFVKSIVDDLRNIMQGPDNAKSSTFVLCALHDIKLLFLELKHANQENKNMEKKLRKQLLLAVKKIEYFMSWCLEFESILSDIASDLVLLMLPELVPDIQNKEFESNTYKSNEKPLIEELD</sequence>
<dbReference type="AlphaFoldDB" id="A0A8X6TRT2"/>
<dbReference type="CDD" id="cd23024">
    <property type="entry name" value="zf-HIT_ZNHIT2-3"/>
    <property type="match status" value="1"/>
</dbReference>
<dbReference type="OrthoDB" id="10005492at2759"/>
<dbReference type="Gene3D" id="3.30.60.190">
    <property type="match status" value="1"/>
</dbReference>
<keyword evidence="1" id="KW-0479">Metal-binding</keyword>
<evidence type="ECO:0000256" key="2">
    <source>
        <dbReference type="SAM" id="Coils"/>
    </source>
</evidence>
<feature type="domain" description="HIT-type" evidence="3">
    <location>
        <begin position="10"/>
        <end position="43"/>
    </location>
</feature>
<dbReference type="GO" id="GO:0008270">
    <property type="term" value="F:zinc ion binding"/>
    <property type="evidence" value="ECO:0007669"/>
    <property type="project" value="UniProtKB-UniRule"/>
</dbReference>
<reference evidence="4" key="1">
    <citation type="submission" date="2020-08" db="EMBL/GenBank/DDBJ databases">
        <title>Multicomponent nature underlies the extraordinary mechanical properties of spider dragline silk.</title>
        <authorList>
            <person name="Kono N."/>
            <person name="Nakamura H."/>
            <person name="Mori M."/>
            <person name="Yoshida Y."/>
            <person name="Ohtoshi R."/>
            <person name="Malay A.D."/>
            <person name="Moran D.A.P."/>
            <person name="Tomita M."/>
            <person name="Numata K."/>
            <person name="Arakawa K."/>
        </authorList>
    </citation>
    <scope>NUCLEOTIDE SEQUENCE</scope>
</reference>
<proteinExistence type="predicted"/>
<evidence type="ECO:0000259" key="3">
    <source>
        <dbReference type="PROSITE" id="PS51083"/>
    </source>
</evidence>